<dbReference type="AlphaFoldDB" id="A0A1C4ER83"/>
<dbReference type="Proteomes" id="UP000196052">
    <property type="component" value="Unassembled WGS sequence"/>
</dbReference>
<dbReference type="EMBL" id="FMBE01000013">
    <property type="protein sequence ID" value="SCC46107.1"/>
    <property type="molecule type" value="Genomic_DNA"/>
</dbReference>
<gene>
    <name evidence="2" type="ORF">BC05F1_03828</name>
</gene>
<evidence type="ECO:0000313" key="2">
    <source>
        <dbReference type="EMBL" id="SCC46107.1"/>
    </source>
</evidence>
<keyword evidence="1" id="KW-0732">Signal</keyword>
<feature type="chain" id="PRO_5039033250" description="Protein phosphatase 2C" evidence="1">
    <location>
        <begin position="26"/>
        <end position="167"/>
    </location>
</feature>
<reference evidence="3" key="1">
    <citation type="submission" date="2016-08" db="EMBL/GenBank/DDBJ databases">
        <authorList>
            <person name="Loux V."/>
            <person name="Rue O."/>
        </authorList>
    </citation>
    <scope>NUCLEOTIDE SEQUENCE [LARGE SCALE GENOMIC DNA]</scope>
    <source>
        <strain evidence="3">INRA Bc05-F1</strain>
    </source>
</reference>
<name>A0A1C4ER83_9BACI</name>
<feature type="signal peptide" evidence="1">
    <location>
        <begin position="1"/>
        <end position="25"/>
    </location>
</feature>
<sequence length="167" mass="18866">MLNKLKKFMVVTAAAVMLSTGFATAAPSEVHAAHWADKQMNWAFKREIITADLRDNLATRQDTWLMVTRTVLGGKFNIDYDSAREYAITMGISDGSRGTNWVTRSEAAAMVLHMHGYYQDIQWDPKWGYVYVDYEAEGLGIFDGTRGNDFATRAEVVAMIYNAPWTH</sequence>
<evidence type="ECO:0008006" key="4">
    <source>
        <dbReference type="Google" id="ProtNLM"/>
    </source>
</evidence>
<evidence type="ECO:0000313" key="3">
    <source>
        <dbReference type="Proteomes" id="UP000196052"/>
    </source>
</evidence>
<organism evidence="2 3">
    <name type="scientific">Bacillus wiedmannii</name>
    <dbReference type="NCBI Taxonomy" id="1890302"/>
    <lineage>
        <taxon>Bacteria</taxon>
        <taxon>Bacillati</taxon>
        <taxon>Bacillota</taxon>
        <taxon>Bacilli</taxon>
        <taxon>Bacillales</taxon>
        <taxon>Bacillaceae</taxon>
        <taxon>Bacillus</taxon>
        <taxon>Bacillus cereus group</taxon>
    </lineage>
</organism>
<accession>A0A1C4ER83</accession>
<evidence type="ECO:0000256" key="1">
    <source>
        <dbReference type="SAM" id="SignalP"/>
    </source>
</evidence>
<protein>
    <recommendedName>
        <fullName evidence="4">Protein phosphatase 2C</fullName>
    </recommendedName>
</protein>
<proteinExistence type="predicted"/>